<protein>
    <submittedName>
        <fullName evidence="1">Uncharacterized protein</fullName>
    </submittedName>
</protein>
<sequence length="59" mass="6330">MHADPNLRGGRIAAVLADGASAWVEALGSWREAGGTFLRIRLADGTELERRTTPAQPRS</sequence>
<accession>A0ABW6FG27</accession>
<proteinExistence type="predicted"/>
<organism evidence="1 2">
    <name type="scientific">Streptomyces albidochromogenes</name>
    <dbReference type="NCBI Taxonomy" id="329524"/>
    <lineage>
        <taxon>Bacteria</taxon>
        <taxon>Bacillati</taxon>
        <taxon>Actinomycetota</taxon>
        <taxon>Actinomycetes</taxon>
        <taxon>Kitasatosporales</taxon>
        <taxon>Streptomycetaceae</taxon>
        <taxon>Streptomyces</taxon>
    </lineage>
</organism>
<keyword evidence="2" id="KW-1185">Reference proteome</keyword>
<gene>
    <name evidence="1" type="ORF">ACFWJN_00365</name>
</gene>
<dbReference type="EMBL" id="JBHXIJ010000001">
    <property type="protein sequence ID" value="MFD5097438.1"/>
    <property type="molecule type" value="Genomic_DNA"/>
</dbReference>
<comment type="caution">
    <text evidence="1">The sequence shown here is derived from an EMBL/GenBank/DDBJ whole genome shotgun (WGS) entry which is preliminary data.</text>
</comment>
<reference evidence="1 2" key="1">
    <citation type="submission" date="2024-09" db="EMBL/GenBank/DDBJ databases">
        <title>The Natural Products Discovery Center: Release of the First 8490 Sequenced Strains for Exploring Actinobacteria Biosynthetic Diversity.</title>
        <authorList>
            <person name="Kalkreuter E."/>
            <person name="Kautsar S.A."/>
            <person name="Yang D."/>
            <person name="Bader C.D."/>
            <person name="Teijaro C.N."/>
            <person name="Fluegel L."/>
            <person name="Davis C.M."/>
            <person name="Simpson J.R."/>
            <person name="Lauterbach L."/>
            <person name="Steele A.D."/>
            <person name="Gui C."/>
            <person name="Meng S."/>
            <person name="Li G."/>
            <person name="Viehrig K."/>
            <person name="Ye F."/>
            <person name="Su P."/>
            <person name="Kiefer A.F."/>
            <person name="Nichols A."/>
            <person name="Cepeda A.J."/>
            <person name="Yan W."/>
            <person name="Fan B."/>
            <person name="Jiang Y."/>
            <person name="Adhikari A."/>
            <person name="Zheng C.-J."/>
            <person name="Schuster L."/>
            <person name="Cowan T.M."/>
            <person name="Smanski M.J."/>
            <person name="Chevrette M.G."/>
            <person name="De Carvalho L.P.S."/>
            <person name="Shen B."/>
        </authorList>
    </citation>
    <scope>NUCLEOTIDE SEQUENCE [LARGE SCALE GENOMIC DNA]</scope>
    <source>
        <strain evidence="1 2">NPDC058348</strain>
    </source>
</reference>
<evidence type="ECO:0000313" key="1">
    <source>
        <dbReference type="EMBL" id="MFD5097438.1"/>
    </source>
</evidence>
<dbReference type="Proteomes" id="UP001598448">
    <property type="component" value="Unassembled WGS sequence"/>
</dbReference>
<dbReference type="RefSeq" id="WP_386706748.1">
    <property type="nucleotide sequence ID" value="NZ_JBHXIJ010000001.1"/>
</dbReference>
<evidence type="ECO:0000313" key="2">
    <source>
        <dbReference type="Proteomes" id="UP001598448"/>
    </source>
</evidence>
<name>A0ABW6FG27_9ACTN</name>